<evidence type="ECO:0008006" key="4">
    <source>
        <dbReference type="Google" id="ProtNLM"/>
    </source>
</evidence>
<dbReference type="AlphaFoldDB" id="A0A8H5TMN6"/>
<protein>
    <recommendedName>
        <fullName evidence="4">BZIP domain-containing protein</fullName>
    </recommendedName>
</protein>
<name>A0A8H5TMN6_FUSHE</name>
<gene>
    <name evidence="2" type="ORF">FHETE_4197</name>
</gene>
<dbReference type="Gene3D" id="1.20.5.170">
    <property type="match status" value="1"/>
</dbReference>
<feature type="region of interest" description="Disordered" evidence="1">
    <location>
        <begin position="85"/>
        <end position="146"/>
    </location>
</feature>
<evidence type="ECO:0000313" key="2">
    <source>
        <dbReference type="EMBL" id="KAF5671227.1"/>
    </source>
</evidence>
<sequence>MDQNTTPRTIPEDTLPEFNSFETELDDVGDLWSFSNQSNLYKLASADTNNIHYDLSDARDAFYGNNHLPRSASLAECEVRQQCPPSDPCSESVTDNASVSTGVTTSSNNPADSLCDVRVKGRNGRAPSDVSIKKREKERKLESTEKEIEKAHRDLSACAEDLTQQVHKLKMDLLQHVDCDCVLIQKYIASEARRYVSEYQGTRSH</sequence>
<feature type="compositionally biased region" description="Low complexity" evidence="1">
    <location>
        <begin position="98"/>
        <end position="107"/>
    </location>
</feature>
<dbReference type="Proteomes" id="UP000567885">
    <property type="component" value="Unassembled WGS sequence"/>
</dbReference>
<reference evidence="2 3" key="1">
    <citation type="submission" date="2020-05" db="EMBL/GenBank/DDBJ databases">
        <title>Identification and distribution of gene clusters putatively required for synthesis of sphingolipid metabolism inhibitors in phylogenetically diverse species of the filamentous fungus Fusarium.</title>
        <authorList>
            <person name="Kim H.-S."/>
            <person name="Busman M."/>
            <person name="Brown D.W."/>
            <person name="Divon H."/>
            <person name="Uhlig S."/>
            <person name="Proctor R.H."/>
        </authorList>
    </citation>
    <scope>NUCLEOTIDE SEQUENCE [LARGE SCALE GENOMIC DNA]</scope>
    <source>
        <strain evidence="2 3">NRRL 20693</strain>
    </source>
</reference>
<proteinExistence type="predicted"/>
<dbReference type="EMBL" id="JAAGWQ010000069">
    <property type="protein sequence ID" value="KAF5671227.1"/>
    <property type="molecule type" value="Genomic_DNA"/>
</dbReference>
<keyword evidence="3" id="KW-1185">Reference proteome</keyword>
<dbReference type="OrthoDB" id="295274at2759"/>
<feature type="compositionally biased region" description="Basic and acidic residues" evidence="1">
    <location>
        <begin position="131"/>
        <end position="146"/>
    </location>
</feature>
<evidence type="ECO:0000313" key="3">
    <source>
        <dbReference type="Proteomes" id="UP000567885"/>
    </source>
</evidence>
<organism evidence="2 3">
    <name type="scientific">Fusarium heterosporum</name>
    <dbReference type="NCBI Taxonomy" id="42747"/>
    <lineage>
        <taxon>Eukaryota</taxon>
        <taxon>Fungi</taxon>
        <taxon>Dikarya</taxon>
        <taxon>Ascomycota</taxon>
        <taxon>Pezizomycotina</taxon>
        <taxon>Sordariomycetes</taxon>
        <taxon>Hypocreomycetidae</taxon>
        <taxon>Hypocreales</taxon>
        <taxon>Nectriaceae</taxon>
        <taxon>Fusarium</taxon>
        <taxon>Fusarium heterosporum species complex</taxon>
    </lineage>
</organism>
<evidence type="ECO:0000256" key="1">
    <source>
        <dbReference type="SAM" id="MobiDB-lite"/>
    </source>
</evidence>
<accession>A0A8H5TMN6</accession>
<comment type="caution">
    <text evidence="2">The sequence shown here is derived from an EMBL/GenBank/DDBJ whole genome shotgun (WGS) entry which is preliminary data.</text>
</comment>